<dbReference type="Proteomes" id="UP000262699">
    <property type="component" value="Unassembled WGS sequence"/>
</dbReference>
<proteinExistence type="predicted"/>
<gene>
    <name evidence="1" type="ORF">DEP91_13330</name>
</gene>
<dbReference type="EMBL" id="DOYJ01000370">
    <property type="protein sequence ID" value="HCB77127.1"/>
    <property type="molecule type" value="Genomic_DNA"/>
</dbReference>
<protein>
    <recommendedName>
        <fullName evidence="3">MBL fold metallo-hydrolase</fullName>
    </recommendedName>
</protein>
<dbReference type="AlphaFoldDB" id="A0A3D0WEE2"/>
<comment type="caution">
    <text evidence="1">The sequence shown here is derived from an EMBL/GenBank/DDBJ whole genome shotgun (WGS) entry which is preliminary data.</text>
</comment>
<accession>A0A3D0WEE2</accession>
<reference evidence="1 2" key="1">
    <citation type="journal article" date="2018" name="Nat. Biotechnol.">
        <title>A standardized bacterial taxonomy based on genome phylogeny substantially revises the tree of life.</title>
        <authorList>
            <person name="Parks D.H."/>
            <person name="Chuvochina M."/>
            <person name="Waite D.W."/>
            <person name="Rinke C."/>
            <person name="Skarshewski A."/>
            <person name="Chaumeil P.A."/>
            <person name="Hugenholtz P."/>
        </authorList>
    </citation>
    <scope>NUCLEOTIDE SEQUENCE [LARGE SCALE GENOMIC DNA]</scope>
    <source>
        <strain evidence="1">UBA9015</strain>
    </source>
</reference>
<evidence type="ECO:0000313" key="2">
    <source>
        <dbReference type="Proteomes" id="UP000262699"/>
    </source>
</evidence>
<organism evidence="1 2">
    <name type="scientific">Sphingomonas bacterium</name>
    <dbReference type="NCBI Taxonomy" id="1895847"/>
    <lineage>
        <taxon>Bacteria</taxon>
        <taxon>Pseudomonadati</taxon>
        <taxon>Pseudomonadota</taxon>
        <taxon>Alphaproteobacteria</taxon>
        <taxon>Sphingomonadales</taxon>
        <taxon>Sphingomonadaceae</taxon>
        <taxon>Sphingomonas</taxon>
    </lineage>
</organism>
<sequence>MTQLHDGFWNFRGDFRIAGVVNVGTHLSLVRRPDGRFLVLDSYELEGEDRARLMSLTDNGAAIDAIVNVHPFHTLHCAAMHALLPGVALIGTARHRRQAPDLPWAAGVIEDAGTQAGFADTLDFSIPAGVDFVCPDDKVHVASVVVRHRASGIVHVDDTINVLAPPSLLKAVLPEPRLRFHPMLARALQARRGAADEYAAWARDLADRWADTRIVCAAHSAVRRLEPGGWRAEMLGALDHVRPALDRHRRAHA</sequence>
<name>A0A3D0WEE2_9SPHN</name>
<dbReference type="SUPFAM" id="SSF56281">
    <property type="entry name" value="Metallo-hydrolase/oxidoreductase"/>
    <property type="match status" value="1"/>
</dbReference>
<evidence type="ECO:0000313" key="1">
    <source>
        <dbReference type="EMBL" id="HCB77127.1"/>
    </source>
</evidence>
<evidence type="ECO:0008006" key="3">
    <source>
        <dbReference type="Google" id="ProtNLM"/>
    </source>
</evidence>
<dbReference type="InterPro" id="IPR036866">
    <property type="entry name" value="RibonucZ/Hydroxyglut_hydro"/>
</dbReference>